<dbReference type="AlphaFoldDB" id="A0A3M7R5I6"/>
<evidence type="ECO:0000313" key="2">
    <source>
        <dbReference type="Proteomes" id="UP000276133"/>
    </source>
</evidence>
<evidence type="ECO:0000313" key="1">
    <source>
        <dbReference type="EMBL" id="RNA18862.1"/>
    </source>
</evidence>
<accession>A0A3M7R5I6</accession>
<name>A0A3M7R5I6_BRAPC</name>
<gene>
    <name evidence="1" type="ORF">BpHYR1_014284</name>
</gene>
<proteinExistence type="predicted"/>
<protein>
    <submittedName>
        <fullName evidence="1">Uncharacterized protein</fullName>
    </submittedName>
</protein>
<sequence>MAYFCDNTSETCLATISNHTSLFFDIYGCINLIMDQDDQIYMGSCIILKKIKASKINHLFLILKTKGYTFFLEKIRKRKNHIEDYLVESNIFFAFQLLLSLKKSSLNKTLILADQIRLF</sequence>
<dbReference type="Proteomes" id="UP000276133">
    <property type="component" value="Unassembled WGS sequence"/>
</dbReference>
<comment type="caution">
    <text evidence="1">The sequence shown here is derived from an EMBL/GenBank/DDBJ whole genome shotgun (WGS) entry which is preliminary data.</text>
</comment>
<organism evidence="1 2">
    <name type="scientific">Brachionus plicatilis</name>
    <name type="common">Marine rotifer</name>
    <name type="synonym">Brachionus muelleri</name>
    <dbReference type="NCBI Taxonomy" id="10195"/>
    <lineage>
        <taxon>Eukaryota</taxon>
        <taxon>Metazoa</taxon>
        <taxon>Spiralia</taxon>
        <taxon>Gnathifera</taxon>
        <taxon>Rotifera</taxon>
        <taxon>Eurotatoria</taxon>
        <taxon>Monogononta</taxon>
        <taxon>Pseudotrocha</taxon>
        <taxon>Ploima</taxon>
        <taxon>Brachionidae</taxon>
        <taxon>Brachionus</taxon>
    </lineage>
</organism>
<dbReference type="EMBL" id="REGN01004161">
    <property type="protein sequence ID" value="RNA18862.1"/>
    <property type="molecule type" value="Genomic_DNA"/>
</dbReference>
<keyword evidence="2" id="KW-1185">Reference proteome</keyword>
<reference evidence="1 2" key="1">
    <citation type="journal article" date="2018" name="Sci. Rep.">
        <title>Genomic signatures of local adaptation to the degree of environmental predictability in rotifers.</title>
        <authorList>
            <person name="Franch-Gras L."/>
            <person name="Hahn C."/>
            <person name="Garcia-Roger E.M."/>
            <person name="Carmona M.J."/>
            <person name="Serra M."/>
            <person name="Gomez A."/>
        </authorList>
    </citation>
    <scope>NUCLEOTIDE SEQUENCE [LARGE SCALE GENOMIC DNA]</scope>
    <source>
        <strain evidence="1">HYR1</strain>
    </source>
</reference>